<keyword evidence="3" id="KW-1185">Reference proteome</keyword>
<protein>
    <recommendedName>
        <fullName evidence="4">PBP family phospholipid-binding protein</fullName>
    </recommendedName>
</protein>
<dbReference type="AlphaFoldDB" id="A0A495S4D0"/>
<dbReference type="Gene3D" id="3.90.280.10">
    <property type="entry name" value="PEBP-like"/>
    <property type="match status" value="1"/>
</dbReference>
<dbReference type="EMBL" id="RBXA01000001">
    <property type="protein sequence ID" value="RKS94693.1"/>
    <property type="molecule type" value="Genomic_DNA"/>
</dbReference>
<dbReference type="PANTHER" id="PTHR30289">
    <property type="entry name" value="UNCHARACTERIZED PROTEIN YBCL-RELATED"/>
    <property type="match status" value="1"/>
</dbReference>
<evidence type="ECO:0000256" key="1">
    <source>
        <dbReference type="SAM" id="SignalP"/>
    </source>
</evidence>
<dbReference type="CDD" id="cd00865">
    <property type="entry name" value="PEBP_bact_arch"/>
    <property type="match status" value="1"/>
</dbReference>
<reference evidence="2 3" key="1">
    <citation type="submission" date="2018-10" db="EMBL/GenBank/DDBJ databases">
        <title>Genomic Encyclopedia of Archaeal and Bacterial Type Strains, Phase II (KMG-II): from individual species to whole genera.</title>
        <authorList>
            <person name="Goeker M."/>
        </authorList>
    </citation>
    <scope>NUCLEOTIDE SEQUENCE [LARGE SCALE GENOMIC DNA]</scope>
    <source>
        <strain evidence="2 3">DSM 15094</strain>
    </source>
</reference>
<feature type="signal peptide" evidence="1">
    <location>
        <begin position="1"/>
        <end position="20"/>
    </location>
</feature>
<dbReference type="PANTHER" id="PTHR30289:SF1">
    <property type="entry name" value="PEBP (PHOSPHATIDYLETHANOLAMINE-BINDING PROTEIN) FAMILY PROTEIN"/>
    <property type="match status" value="1"/>
</dbReference>
<gene>
    <name evidence="2" type="ORF">BC952_0316</name>
</gene>
<dbReference type="Proteomes" id="UP000280091">
    <property type="component" value="Unassembled WGS sequence"/>
</dbReference>
<name>A0A495S4D0_9FLAO</name>
<dbReference type="InterPro" id="IPR005247">
    <property type="entry name" value="YbhB_YbcL/LppC-like"/>
</dbReference>
<evidence type="ECO:0008006" key="4">
    <source>
        <dbReference type="Google" id="ProtNLM"/>
    </source>
</evidence>
<keyword evidence="1" id="KW-0732">Signal</keyword>
<feature type="chain" id="PRO_5019822628" description="PBP family phospholipid-binding protein" evidence="1">
    <location>
        <begin position="21"/>
        <end position="182"/>
    </location>
</feature>
<proteinExistence type="predicted"/>
<dbReference type="Pfam" id="PF01161">
    <property type="entry name" value="PBP"/>
    <property type="match status" value="1"/>
</dbReference>
<dbReference type="NCBIfam" id="TIGR00481">
    <property type="entry name" value="YbhB/YbcL family Raf kinase inhibitor-like protein"/>
    <property type="match status" value="1"/>
</dbReference>
<dbReference type="InterPro" id="IPR008914">
    <property type="entry name" value="PEBP"/>
</dbReference>
<dbReference type="SUPFAM" id="SSF49777">
    <property type="entry name" value="PEBP-like"/>
    <property type="match status" value="1"/>
</dbReference>
<dbReference type="InterPro" id="IPR036610">
    <property type="entry name" value="PEBP-like_sf"/>
</dbReference>
<comment type="caution">
    <text evidence="2">The sequence shown here is derived from an EMBL/GenBank/DDBJ whole genome shotgun (WGS) entry which is preliminary data.</text>
</comment>
<evidence type="ECO:0000313" key="2">
    <source>
        <dbReference type="EMBL" id="RKS94693.1"/>
    </source>
</evidence>
<dbReference type="OrthoDB" id="9797506at2"/>
<dbReference type="RefSeq" id="WP_121363946.1">
    <property type="nucleotide sequence ID" value="NZ_RBXA01000001.1"/>
</dbReference>
<evidence type="ECO:0000313" key="3">
    <source>
        <dbReference type="Proteomes" id="UP000280091"/>
    </source>
</evidence>
<accession>A0A495S4D0</accession>
<organism evidence="2 3">
    <name type="scientific">Flavobacterium limicola</name>
    <dbReference type="NCBI Taxonomy" id="180441"/>
    <lineage>
        <taxon>Bacteria</taxon>
        <taxon>Pseudomonadati</taxon>
        <taxon>Bacteroidota</taxon>
        <taxon>Flavobacteriia</taxon>
        <taxon>Flavobacteriales</taxon>
        <taxon>Flavobacteriaceae</taxon>
        <taxon>Flavobacterium</taxon>
    </lineage>
</organism>
<sequence length="182" mass="19344">MQKSILFLSAVLLFTGTLFAQKTFTLSSKDMGGSFTIQNEFNGFGCNGNNASPQLSWANAPEGTKSFAITCYDPDAPTGAGWWHWVAFNIPSNSNEIVSKAGNPALNLMPAGTIQSTTSFGATGFGGPCPPVGHGIHTYIFTVYALKTDNLGLDATANPELVGYNLWANTIAKATIVAHYKR</sequence>